<dbReference type="EMBL" id="CP002345">
    <property type="protein sequence ID" value="ADQ79636.1"/>
    <property type="molecule type" value="Genomic_DNA"/>
</dbReference>
<dbReference type="STRING" id="694427.Palpr_1490"/>
<dbReference type="Gene3D" id="2.60.40.10">
    <property type="entry name" value="Immunoglobulins"/>
    <property type="match status" value="1"/>
</dbReference>
<organism evidence="2 3">
    <name type="scientific">Paludibacter propionicigenes (strain DSM 17365 / JCM 13257 / WB4)</name>
    <dbReference type="NCBI Taxonomy" id="694427"/>
    <lineage>
        <taxon>Bacteria</taxon>
        <taxon>Pseudomonadati</taxon>
        <taxon>Bacteroidota</taxon>
        <taxon>Bacteroidia</taxon>
        <taxon>Bacteroidales</taxon>
        <taxon>Paludibacteraceae</taxon>
        <taxon>Paludibacter</taxon>
    </lineage>
</organism>
<dbReference type="OrthoDB" id="719733at2"/>
<dbReference type="RefSeq" id="WP_013445005.1">
    <property type="nucleotide sequence ID" value="NC_014734.1"/>
</dbReference>
<dbReference type="InterPro" id="IPR036116">
    <property type="entry name" value="FN3_sf"/>
</dbReference>
<dbReference type="Gene3D" id="3.40.630.40">
    <property type="entry name" value="Zn-dependent exopeptidases"/>
    <property type="match status" value="1"/>
</dbReference>
<dbReference type="AlphaFoldDB" id="E4T4J2"/>
<gene>
    <name evidence="2" type="ordered locus">Palpr_1490</name>
</gene>
<evidence type="ECO:0000313" key="2">
    <source>
        <dbReference type="EMBL" id="ADQ79636.1"/>
    </source>
</evidence>
<dbReference type="InterPro" id="IPR033803">
    <property type="entry name" value="CBD-like_Golvesin-Xly"/>
</dbReference>
<keyword evidence="3" id="KW-1185">Reference proteome</keyword>
<accession>E4T4J2</accession>
<dbReference type="CDD" id="cd00063">
    <property type="entry name" value="FN3"/>
    <property type="match status" value="1"/>
</dbReference>
<evidence type="ECO:0000313" key="3">
    <source>
        <dbReference type="Proteomes" id="UP000008718"/>
    </source>
</evidence>
<dbReference type="eggNOG" id="COG0860">
    <property type="taxonomic scope" value="Bacteria"/>
</dbReference>
<dbReference type="Pfam" id="PF25275">
    <property type="entry name" value="Golvesin_C"/>
    <property type="match status" value="1"/>
</dbReference>
<dbReference type="SUPFAM" id="SSF49265">
    <property type="entry name" value="Fibronectin type III"/>
    <property type="match status" value="1"/>
</dbReference>
<dbReference type="InterPro" id="IPR003961">
    <property type="entry name" value="FN3_dom"/>
</dbReference>
<feature type="domain" description="Fibronectin type-III" evidence="1">
    <location>
        <begin position="617"/>
        <end position="710"/>
    </location>
</feature>
<dbReference type="SUPFAM" id="SSF53187">
    <property type="entry name" value="Zn-dependent exopeptidases"/>
    <property type="match status" value="1"/>
</dbReference>
<reference evidence="2 3" key="2">
    <citation type="journal article" date="2011" name="Stand. Genomic Sci.">
        <title>Complete genome sequence of Paludibacter propionicigenes type strain (WB4).</title>
        <authorList>
            <person name="Gronow S."/>
            <person name="Munk C."/>
            <person name="Lapidus A."/>
            <person name="Nolan M."/>
            <person name="Lucas S."/>
            <person name="Hammon N."/>
            <person name="Deshpande S."/>
            <person name="Cheng J.F."/>
            <person name="Tapia R."/>
            <person name="Han C."/>
            <person name="Goodwin L."/>
            <person name="Pitluck S."/>
            <person name="Liolios K."/>
            <person name="Ivanova N."/>
            <person name="Mavromatis K."/>
            <person name="Mikhailova N."/>
            <person name="Pati A."/>
            <person name="Chen A."/>
            <person name="Palaniappan K."/>
            <person name="Land M."/>
            <person name="Hauser L."/>
            <person name="Chang Y.J."/>
            <person name="Jeffries C.D."/>
            <person name="Brambilla E."/>
            <person name="Rohde M."/>
            <person name="Goker M."/>
            <person name="Detter J.C."/>
            <person name="Woyke T."/>
            <person name="Bristow J."/>
            <person name="Eisen J.A."/>
            <person name="Markowitz V."/>
            <person name="Hugenholtz P."/>
            <person name="Kyrpides N.C."/>
            <person name="Klenk H.P."/>
        </authorList>
    </citation>
    <scope>NUCLEOTIDE SEQUENCE [LARGE SCALE GENOMIC DNA]</scope>
    <source>
        <strain evidence="3">DSM 17365 / JCM 13257 / WB4</strain>
    </source>
</reference>
<protein>
    <submittedName>
        <fullName evidence="2">Fibronectin type III domain protein</fullName>
    </submittedName>
</protein>
<evidence type="ECO:0000259" key="1">
    <source>
        <dbReference type="PROSITE" id="PS50853"/>
    </source>
</evidence>
<dbReference type="PROSITE" id="PS50853">
    <property type="entry name" value="FN3"/>
    <property type="match status" value="1"/>
</dbReference>
<dbReference type="HOGENOM" id="CLU_014520_0_0_10"/>
<sequence>MRQYLKSICIVLFFFLEALSISYGQKKPEVQIADSLTLIANSYIRIGRINVLDFYANAKTSTIHVVVNDKFGYVPFRPDNVKRIYNAISKVVAKKYPDYTIVCQIDNRKIEDLIPNFYKPELLDSARLFSAPVLSSPLVRNMSRPFNISEGLQNRHIALWQSHGKYFDQKQSRWVWQRARVFQVVEDLYTQSYVLPYLVPMLENAGANVLLPRERDTQTNEVIVDNDIRDGLSRYREQNDQKRWKKGDGTGFANTKDVYSQGENPFRLGTFREAPVVHNADDVSRVEWVPNIPQEGRYAVYVSYKTLSNSAADAHYTVYHKGGKTEFVVNQTMNGGTWLYLGHFNFDKGRSNDDRVVLANLSSEEGKVVTADAVKFGGGMGNIARSPFVPVVASVTGDSLSAVKPPVVYEPEISRYPRFTEGARYWLQWAGIPDSIYSRTGGQNDYSDDFQSRGFWVNYLAGGSKVAPDRKGLNVPIDLALAFHSDAGVSLKDSIIGTLGIYTVQNSQGKTTFENGVSRWTSRDLTDIVQTQIVNDIRRKFAPEWVRRDMWNKSYSESRVPEVPTMLLELLSHQNFADMRYGLDPRFRFTVSRSVYKGLLRFLSLTNHTDYVVQPLPVEQFSCRFVEHNKLEVHWVAATDSLEPTAKPDQYVIYTRVDNGDFDNGVLVNSDRLNITIPSGKIYSFKVTAVNKGGESFPSEILSAYRAPNEKGEVMIVNGFDRVSGPESFRSDTCAGFRNERDAGVPYQSEISYVGSQYDFKRTSPWVTDDAPGFGASHANYEGKVIAGNTFDYPYLHGKAIKAAGYSFVSCSEKSVLNSDIDLTQYKVVDLILGKQKQTFVGNAKKAPDFKTFPLALQQSLQTFCVRGGNLLVSGAYIGSDMGEALHPLREDVSFMENVLKFKFRTSQASVCGNVRIVNSPYKSFKKDDLTYFDEPNATSYYVESPDAIDPLGEGSYTICRYAENNSSAAVAYSGAYKTCCFGFPLETIQLERDRTELMESVLSFFAGTPGTVKK</sequence>
<dbReference type="KEGG" id="ppn:Palpr_1490"/>
<proteinExistence type="predicted"/>
<name>E4T4J2_PALPW</name>
<dbReference type="InterPro" id="IPR013783">
    <property type="entry name" value="Ig-like_fold"/>
</dbReference>
<dbReference type="Proteomes" id="UP000008718">
    <property type="component" value="Chromosome"/>
</dbReference>
<reference key="1">
    <citation type="submission" date="2010-11" db="EMBL/GenBank/DDBJ databases">
        <title>The complete genome of Paludibacter propionicigenes DSM 17365.</title>
        <authorList>
            <consortium name="US DOE Joint Genome Institute (JGI-PGF)"/>
            <person name="Lucas S."/>
            <person name="Copeland A."/>
            <person name="Lapidus A."/>
            <person name="Bruce D."/>
            <person name="Goodwin L."/>
            <person name="Pitluck S."/>
            <person name="Kyrpides N."/>
            <person name="Mavromatis K."/>
            <person name="Ivanova N."/>
            <person name="Munk A.C."/>
            <person name="Brettin T."/>
            <person name="Detter J.C."/>
            <person name="Han C."/>
            <person name="Tapia R."/>
            <person name="Land M."/>
            <person name="Hauser L."/>
            <person name="Markowitz V."/>
            <person name="Cheng J.-F."/>
            <person name="Hugenholtz P."/>
            <person name="Woyke T."/>
            <person name="Wu D."/>
            <person name="Gronow S."/>
            <person name="Wellnitz S."/>
            <person name="Brambilla E."/>
            <person name="Klenk H.-P."/>
            <person name="Eisen J.A."/>
        </authorList>
    </citation>
    <scope>NUCLEOTIDE SEQUENCE</scope>
    <source>
        <strain>WB4</strain>
    </source>
</reference>